<dbReference type="InterPro" id="IPR000868">
    <property type="entry name" value="Isochorismatase-like_dom"/>
</dbReference>
<reference evidence="4 5" key="1">
    <citation type="journal article" date="2016" name="Proc. Natl. Acad. Sci. U.S.A.">
        <title>Comparative genomics of biotechnologically important yeasts.</title>
        <authorList>
            <person name="Riley R."/>
            <person name="Haridas S."/>
            <person name="Wolfe K.H."/>
            <person name="Lopes M.R."/>
            <person name="Hittinger C.T."/>
            <person name="Goeker M."/>
            <person name="Salamov A.A."/>
            <person name="Wisecaver J.H."/>
            <person name="Long T.M."/>
            <person name="Calvey C.H."/>
            <person name="Aerts A.L."/>
            <person name="Barry K.W."/>
            <person name="Choi C."/>
            <person name="Clum A."/>
            <person name="Coughlan A.Y."/>
            <person name="Deshpande S."/>
            <person name="Douglass A.P."/>
            <person name="Hanson S.J."/>
            <person name="Klenk H.-P."/>
            <person name="LaButti K.M."/>
            <person name="Lapidus A."/>
            <person name="Lindquist E.A."/>
            <person name="Lipzen A.M."/>
            <person name="Meier-Kolthoff J.P."/>
            <person name="Ohm R.A."/>
            <person name="Otillar R.P."/>
            <person name="Pangilinan J.L."/>
            <person name="Peng Y."/>
            <person name="Rokas A."/>
            <person name="Rosa C.A."/>
            <person name="Scheuner C."/>
            <person name="Sibirny A.A."/>
            <person name="Slot J.C."/>
            <person name="Stielow J.B."/>
            <person name="Sun H."/>
            <person name="Kurtzman C.P."/>
            <person name="Blackwell M."/>
            <person name="Grigoriev I.V."/>
            <person name="Jeffries T.W."/>
        </authorList>
    </citation>
    <scope>NUCLEOTIDE SEQUENCE [LARGE SCALE GENOMIC DNA]</scope>
    <source>
        <strain evidence="5">ATCC 58044 / CBS 1984 / NCYC 433 / NRRL Y-366-8</strain>
    </source>
</reference>
<evidence type="ECO:0000313" key="4">
    <source>
        <dbReference type="EMBL" id="ODQ61669.1"/>
    </source>
</evidence>
<dbReference type="Pfam" id="PF00857">
    <property type="entry name" value="Isochorismatase"/>
    <property type="match status" value="1"/>
</dbReference>
<evidence type="ECO:0000256" key="2">
    <source>
        <dbReference type="ARBA" id="ARBA00022801"/>
    </source>
</evidence>
<dbReference type="AlphaFoldDB" id="A0A1E3P8D7"/>
<organism evidence="4 5">
    <name type="scientific">Wickerhamomyces anomalus (strain ATCC 58044 / CBS 1984 / NCYC 433 / NRRL Y-366-8)</name>
    <name type="common">Yeast</name>
    <name type="synonym">Hansenula anomala</name>
    <dbReference type="NCBI Taxonomy" id="683960"/>
    <lineage>
        <taxon>Eukaryota</taxon>
        <taxon>Fungi</taxon>
        <taxon>Dikarya</taxon>
        <taxon>Ascomycota</taxon>
        <taxon>Saccharomycotina</taxon>
        <taxon>Saccharomycetes</taxon>
        <taxon>Phaffomycetales</taxon>
        <taxon>Wickerhamomycetaceae</taxon>
        <taxon>Wickerhamomyces</taxon>
    </lineage>
</organism>
<proteinExistence type="inferred from homology"/>
<dbReference type="InterPro" id="IPR036380">
    <property type="entry name" value="Isochorismatase-like_sf"/>
</dbReference>
<gene>
    <name evidence="4" type="ORF">WICANDRAFT_75875</name>
</gene>
<keyword evidence="5" id="KW-1185">Reference proteome</keyword>
<dbReference type="GO" id="GO:0016787">
    <property type="term" value="F:hydrolase activity"/>
    <property type="evidence" value="ECO:0007669"/>
    <property type="project" value="UniProtKB-KW"/>
</dbReference>
<protein>
    <recommendedName>
        <fullName evidence="3">Isochorismatase-like domain-containing protein</fullName>
    </recommendedName>
</protein>
<dbReference type="OrthoDB" id="245563at2759"/>
<feature type="domain" description="Isochorismatase-like" evidence="3">
    <location>
        <begin position="7"/>
        <end position="154"/>
    </location>
</feature>
<dbReference type="Gene3D" id="3.40.50.850">
    <property type="entry name" value="Isochorismatase-like"/>
    <property type="match status" value="1"/>
</dbReference>
<dbReference type="PANTHER" id="PTHR43540:SF1">
    <property type="entry name" value="ISOCHORISMATASE HYDROLASE"/>
    <property type="match status" value="1"/>
</dbReference>
<dbReference type="InterPro" id="IPR050272">
    <property type="entry name" value="Isochorismatase-like_hydrls"/>
</dbReference>
<dbReference type="RefSeq" id="XP_019040876.1">
    <property type="nucleotide sequence ID" value="XM_019184278.1"/>
</dbReference>
<comment type="similarity">
    <text evidence="1">Belongs to the isochorismatase family.</text>
</comment>
<accession>A0A1E3P8D7</accession>
<dbReference type="PANTHER" id="PTHR43540">
    <property type="entry name" value="PEROXYUREIDOACRYLATE/UREIDOACRYLATE AMIDOHYDROLASE-RELATED"/>
    <property type="match status" value="1"/>
</dbReference>
<evidence type="ECO:0000259" key="3">
    <source>
        <dbReference type="Pfam" id="PF00857"/>
    </source>
</evidence>
<dbReference type="GeneID" id="30201524"/>
<dbReference type="CDD" id="cd01014">
    <property type="entry name" value="nicotinamidase_related"/>
    <property type="match status" value="1"/>
</dbReference>
<dbReference type="EMBL" id="KV454208">
    <property type="protein sequence ID" value="ODQ61669.1"/>
    <property type="molecule type" value="Genomic_DNA"/>
</dbReference>
<dbReference type="SUPFAM" id="SSF52499">
    <property type="entry name" value="Isochorismatase-like hydrolases"/>
    <property type="match status" value="1"/>
</dbReference>
<sequence length="190" mass="21019">MTTYKKALLLIDIQNDYFQDQNGKYPLVNINEAAQQSSILLNSIRKDHKDVLIIHIRHIEQDPNAPFFVKDSSGAKINDIVTPQNDEIIITKHHPNSFIETGLQNTLEEHGVKELIIVGAMTHMCVQGTARSGAELGYDVVVVKDAIATRDLDFDGKVVSAEQVTTTVLSTLSFLYGKVSSVDEVLENLG</sequence>
<evidence type="ECO:0000313" key="5">
    <source>
        <dbReference type="Proteomes" id="UP000094112"/>
    </source>
</evidence>
<evidence type="ECO:0000256" key="1">
    <source>
        <dbReference type="ARBA" id="ARBA00006336"/>
    </source>
</evidence>
<dbReference type="Proteomes" id="UP000094112">
    <property type="component" value="Unassembled WGS sequence"/>
</dbReference>
<dbReference type="STRING" id="683960.A0A1E3P8D7"/>
<keyword evidence="2" id="KW-0378">Hydrolase</keyword>
<name>A0A1E3P8D7_WICAA</name>